<feature type="region of interest" description="Disordered" evidence="6">
    <location>
        <begin position="60"/>
        <end position="85"/>
    </location>
</feature>
<evidence type="ECO:0000313" key="7">
    <source>
        <dbReference type="EMBL" id="KAK3236670.1"/>
    </source>
</evidence>
<sequence length="213" mass="23488">MESCFTRGPAAGTQEKQDTGRYIVEQLDRLSASQPWPSVVLRLQYGSSFVGVVVVTQKRKEGRNGGGDTPEPAASGGEETKQQGNDAAGVHIEYAAAFSPAEGLQKSVWVRSEHHVFDLATKLMMQAAGQFHEEESLLGNAREQGWALERFLIWLKQYDTLFKRPCARCGKLLAVDPTWCILLPPVVQPVQLGVSLKSSGCGPAYHFHCWDDR</sequence>
<dbReference type="GO" id="GO:0003713">
    <property type="term" value="F:transcription coactivator activity"/>
    <property type="evidence" value="ECO:0007669"/>
    <property type="project" value="TreeGrafter"/>
</dbReference>
<proteinExistence type="inferred from homology"/>
<evidence type="ECO:0000256" key="4">
    <source>
        <dbReference type="ARBA" id="ARBA00023163"/>
    </source>
</evidence>
<keyword evidence="8" id="KW-1185">Reference proteome</keyword>
<evidence type="ECO:0000313" key="8">
    <source>
        <dbReference type="Proteomes" id="UP001190700"/>
    </source>
</evidence>
<keyword evidence="4" id="KW-0804">Transcription</keyword>
<dbReference type="GO" id="GO:0016592">
    <property type="term" value="C:mediator complex"/>
    <property type="evidence" value="ECO:0007669"/>
    <property type="project" value="InterPro"/>
</dbReference>
<evidence type="ECO:0000256" key="1">
    <source>
        <dbReference type="ARBA" id="ARBA00004123"/>
    </source>
</evidence>
<comment type="subcellular location">
    <subcellularLocation>
        <location evidence="1">Nucleus</location>
    </subcellularLocation>
</comment>
<dbReference type="EMBL" id="LGRX02034917">
    <property type="protein sequence ID" value="KAK3236670.1"/>
    <property type="molecule type" value="Genomic_DNA"/>
</dbReference>
<evidence type="ECO:0000256" key="6">
    <source>
        <dbReference type="SAM" id="MobiDB-lite"/>
    </source>
</evidence>
<comment type="similarity">
    <text evidence="2">Belongs to the Mediator complex subunit 27 family.</text>
</comment>
<keyword evidence="3" id="KW-0805">Transcription regulation</keyword>
<dbReference type="PANTHER" id="PTHR13130:SF4">
    <property type="entry name" value="MEDIATOR OF RNA POLYMERASE II TRANSCRIPTION SUBUNIT 27"/>
    <property type="match status" value="1"/>
</dbReference>
<accession>A0AAE0BIL3</accession>
<dbReference type="AlphaFoldDB" id="A0AAE0BIL3"/>
<evidence type="ECO:0000256" key="2">
    <source>
        <dbReference type="ARBA" id="ARBA00008048"/>
    </source>
</evidence>
<name>A0AAE0BIL3_9CHLO</name>
<dbReference type="GO" id="GO:0006357">
    <property type="term" value="P:regulation of transcription by RNA polymerase II"/>
    <property type="evidence" value="ECO:0007669"/>
    <property type="project" value="TreeGrafter"/>
</dbReference>
<dbReference type="InterPro" id="IPR021627">
    <property type="entry name" value="Mediator_Med27"/>
</dbReference>
<dbReference type="PANTHER" id="PTHR13130">
    <property type="entry name" value="34 KDA TRANSCRIPTIONAL CO-ACTIVATOR-RELATED"/>
    <property type="match status" value="1"/>
</dbReference>
<comment type="caution">
    <text evidence="7">The sequence shown here is derived from an EMBL/GenBank/DDBJ whole genome shotgun (WGS) entry which is preliminary data.</text>
</comment>
<gene>
    <name evidence="7" type="ORF">CYMTET_53202</name>
</gene>
<dbReference type="Pfam" id="PF11571">
    <property type="entry name" value="Med27"/>
    <property type="match status" value="1"/>
</dbReference>
<keyword evidence="5" id="KW-0539">Nucleus</keyword>
<dbReference type="Proteomes" id="UP001190700">
    <property type="component" value="Unassembled WGS sequence"/>
</dbReference>
<organism evidence="7 8">
    <name type="scientific">Cymbomonas tetramitiformis</name>
    <dbReference type="NCBI Taxonomy" id="36881"/>
    <lineage>
        <taxon>Eukaryota</taxon>
        <taxon>Viridiplantae</taxon>
        <taxon>Chlorophyta</taxon>
        <taxon>Pyramimonadophyceae</taxon>
        <taxon>Pyramimonadales</taxon>
        <taxon>Pyramimonadaceae</taxon>
        <taxon>Cymbomonas</taxon>
    </lineage>
</organism>
<evidence type="ECO:0000256" key="3">
    <source>
        <dbReference type="ARBA" id="ARBA00023015"/>
    </source>
</evidence>
<protein>
    <submittedName>
        <fullName evidence="7">Uncharacterized protein</fullName>
    </submittedName>
</protein>
<reference evidence="7 8" key="1">
    <citation type="journal article" date="2015" name="Genome Biol. Evol.">
        <title>Comparative Genomics of a Bacterivorous Green Alga Reveals Evolutionary Causalities and Consequences of Phago-Mixotrophic Mode of Nutrition.</title>
        <authorList>
            <person name="Burns J.A."/>
            <person name="Paasch A."/>
            <person name="Narechania A."/>
            <person name="Kim E."/>
        </authorList>
    </citation>
    <scope>NUCLEOTIDE SEQUENCE [LARGE SCALE GENOMIC DNA]</scope>
    <source>
        <strain evidence="7 8">PLY_AMNH</strain>
    </source>
</reference>
<evidence type="ECO:0000256" key="5">
    <source>
        <dbReference type="ARBA" id="ARBA00023242"/>
    </source>
</evidence>